<gene>
    <name evidence="1" type="ORF">HMPREF9103_02220</name>
</gene>
<reference evidence="1 2" key="1">
    <citation type="submission" date="2011-09" db="EMBL/GenBank/DDBJ databases">
        <authorList>
            <person name="Weinstock G."/>
            <person name="Sodergren E."/>
            <person name="Clifton S."/>
            <person name="Fulton L."/>
            <person name="Fulton B."/>
            <person name="Courtney L."/>
            <person name="Fronick C."/>
            <person name="Harrison M."/>
            <person name="Strong C."/>
            <person name="Farmer C."/>
            <person name="Delahaunty K."/>
            <person name="Markovic C."/>
            <person name="Hall O."/>
            <person name="Minx P."/>
            <person name="Tomlinson C."/>
            <person name="Mitreva M."/>
            <person name="Hou S."/>
            <person name="Chen J."/>
            <person name="Wollam A."/>
            <person name="Pepin K.H."/>
            <person name="Johnson M."/>
            <person name="Bhonagiri V."/>
            <person name="Zhang X."/>
            <person name="Suruliraj S."/>
            <person name="Warren W."/>
            <person name="Chinwalla A."/>
            <person name="Mardis E.R."/>
            <person name="Wilson R.K."/>
        </authorList>
    </citation>
    <scope>NUCLEOTIDE SEQUENCE [LARGE SCALE GENOMIC DNA]</scope>
    <source>
        <strain evidence="1 2">F0439</strain>
    </source>
</reference>
<organism evidence="1 2">
    <name type="scientific">Lentilactobacillus parafarraginis F0439</name>
    <dbReference type="NCBI Taxonomy" id="797515"/>
    <lineage>
        <taxon>Bacteria</taxon>
        <taxon>Bacillati</taxon>
        <taxon>Bacillota</taxon>
        <taxon>Bacilli</taxon>
        <taxon>Lactobacillales</taxon>
        <taxon>Lactobacillaceae</taxon>
        <taxon>Lentilactobacillus</taxon>
    </lineage>
</organism>
<dbReference type="STRING" id="797515.HMPREF9103_02220"/>
<evidence type="ECO:0000313" key="1">
    <source>
        <dbReference type="EMBL" id="EHL96852.1"/>
    </source>
</evidence>
<comment type="caution">
    <text evidence="1">The sequence shown here is derived from an EMBL/GenBank/DDBJ whole genome shotgun (WGS) entry which is preliminary data.</text>
</comment>
<dbReference type="Proteomes" id="UP000004625">
    <property type="component" value="Unassembled WGS sequence"/>
</dbReference>
<evidence type="ECO:0000313" key="2">
    <source>
        <dbReference type="Proteomes" id="UP000004625"/>
    </source>
</evidence>
<proteinExistence type="predicted"/>
<dbReference type="HOGENOM" id="CLU_2752781_0_0_9"/>
<dbReference type="EMBL" id="AGEY01000166">
    <property type="protein sequence ID" value="EHL96852.1"/>
    <property type="molecule type" value="Genomic_DNA"/>
</dbReference>
<dbReference type="AlphaFoldDB" id="G9ZR59"/>
<keyword evidence="2" id="KW-1185">Reference proteome</keyword>
<sequence>MIIDFNSNVRILMVQISFLKFSIQLSNNAGMTLMTIGEQRPLFPNGREIRLNWFSQIIHKWVLKNADQAC</sequence>
<dbReference type="PATRIC" id="fig|797515.3.peg.2005"/>
<name>G9ZR59_9LACO</name>
<protein>
    <submittedName>
        <fullName evidence="1">Uncharacterized protein</fullName>
    </submittedName>
</protein>
<accession>G9ZR59</accession>